<evidence type="ECO:0000259" key="1">
    <source>
        <dbReference type="Pfam" id="PF00561"/>
    </source>
</evidence>
<keyword evidence="3" id="KW-1185">Reference proteome</keyword>
<dbReference type="SUPFAM" id="SSF53474">
    <property type="entry name" value="alpha/beta-Hydrolases"/>
    <property type="match status" value="1"/>
</dbReference>
<feature type="domain" description="AB hydrolase-1" evidence="1">
    <location>
        <begin position="42"/>
        <end position="276"/>
    </location>
</feature>
<reference evidence="3" key="1">
    <citation type="submission" date="2019-01" db="EMBL/GenBank/DDBJ databases">
        <title>Cytophagaceae bacterium strain CAR-16.</title>
        <authorList>
            <person name="Chen W.-M."/>
        </authorList>
    </citation>
    <scope>NUCLEOTIDE SEQUENCE [LARGE SCALE GENOMIC DNA]</scope>
    <source>
        <strain evidence="3">CHR27</strain>
    </source>
</reference>
<keyword evidence="2" id="KW-0378">Hydrolase</keyword>
<dbReference type="InterPro" id="IPR050266">
    <property type="entry name" value="AB_hydrolase_sf"/>
</dbReference>
<name>A0A4Q1KBF0_9SPHN</name>
<accession>A0A4Q1KBF0</accession>
<dbReference type="PANTHER" id="PTHR43798:SF33">
    <property type="entry name" value="HYDROLASE, PUTATIVE (AFU_ORTHOLOGUE AFUA_2G14860)-RELATED"/>
    <property type="match status" value="1"/>
</dbReference>
<dbReference type="Proteomes" id="UP000290958">
    <property type="component" value="Unassembled WGS sequence"/>
</dbReference>
<dbReference type="Gene3D" id="3.40.50.1820">
    <property type="entry name" value="alpha/beta hydrolase"/>
    <property type="match status" value="1"/>
</dbReference>
<organism evidence="2 3">
    <name type="scientific">Sphingobium fluviale</name>
    <dbReference type="NCBI Taxonomy" id="2506423"/>
    <lineage>
        <taxon>Bacteria</taxon>
        <taxon>Pseudomonadati</taxon>
        <taxon>Pseudomonadota</taxon>
        <taxon>Alphaproteobacteria</taxon>
        <taxon>Sphingomonadales</taxon>
        <taxon>Sphingomonadaceae</taxon>
        <taxon>Sphingobium</taxon>
    </lineage>
</organism>
<dbReference type="GO" id="GO:0016020">
    <property type="term" value="C:membrane"/>
    <property type="evidence" value="ECO:0007669"/>
    <property type="project" value="TreeGrafter"/>
</dbReference>
<evidence type="ECO:0000313" key="3">
    <source>
        <dbReference type="Proteomes" id="UP000290958"/>
    </source>
</evidence>
<dbReference type="Pfam" id="PF00561">
    <property type="entry name" value="Abhydrolase_1"/>
    <property type="match status" value="1"/>
</dbReference>
<dbReference type="InterPro" id="IPR000073">
    <property type="entry name" value="AB_hydrolase_1"/>
</dbReference>
<dbReference type="AlphaFoldDB" id="A0A4Q1KBF0"/>
<protein>
    <submittedName>
        <fullName evidence="2">Alpha/beta hydrolase</fullName>
    </submittedName>
</protein>
<dbReference type="EMBL" id="SBKP01000034">
    <property type="protein sequence ID" value="RXR23207.1"/>
    <property type="molecule type" value="Genomic_DNA"/>
</dbReference>
<sequence length="302" mass="31487">MVSFPLGSANPALLAQCPEVARPDDADHLPVHITEWGASGTPVLMVHGGVQGGIGGGPINFQAQKPLSDRGWRLRLLDRPGFGASPSRGPDDMEVDGSLIADLLDEECHLIGHSFGGASSLLAAAQRPENVRSLILIEPALKGMLMVDPVSQQDGTSAKVAEVVMKHLMTARTPAEFALSFVGSMGSSAQGEANVSTQNIMGDPAKATALGCSLLRSRAALPQSMLAAADIVRERAIPTLVISGGFSPGFDATCAAVARLTGGMHEVVACSSHFVQQDSAERFNALADAFMKQAETRPGRGR</sequence>
<dbReference type="GO" id="GO:0016787">
    <property type="term" value="F:hydrolase activity"/>
    <property type="evidence" value="ECO:0007669"/>
    <property type="project" value="UniProtKB-KW"/>
</dbReference>
<dbReference type="PANTHER" id="PTHR43798">
    <property type="entry name" value="MONOACYLGLYCEROL LIPASE"/>
    <property type="match status" value="1"/>
</dbReference>
<gene>
    <name evidence="2" type="ORF">EQG66_15120</name>
</gene>
<proteinExistence type="predicted"/>
<comment type="caution">
    <text evidence="2">The sequence shown here is derived from an EMBL/GenBank/DDBJ whole genome shotgun (WGS) entry which is preliminary data.</text>
</comment>
<evidence type="ECO:0000313" key="2">
    <source>
        <dbReference type="EMBL" id="RXR23207.1"/>
    </source>
</evidence>
<dbReference type="InterPro" id="IPR029058">
    <property type="entry name" value="AB_hydrolase_fold"/>
</dbReference>
<dbReference type="OrthoDB" id="9791366at2"/>